<dbReference type="Pfam" id="PF13505">
    <property type="entry name" value="OMP_b-brl"/>
    <property type="match status" value="1"/>
</dbReference>
<evidence type="ECO:0000259" key="5">
    <source>
        <dbReference type="Pfam" id="PF13505"/>
    </source>
</evidence>
<feature type="domain" description="Outer membrane protein beta-barrel" evidence="5">
    <location>
        <begin position="12"/>
        <end position="238"/>
    </location>
</feature>
<protein>
    <recommendedName>
        <fullName evidence="5">Outer membrane protein beta-barrel domain-containing protein</fullName>
    </recommendedName>
</protein>
<reference evidence="6 7" key="1">
    <citation type="submission" date="2017-10" db="EMBL/GenBank/DDBJ databases">
        <title>Genome sequence of Caulobacter mirabilis FWC38.</title>
        <authorList>
            <person name="Fiebig A."/>
            <person name="Crosson S."/>
        </authorList>
    </citation>
    <scope>NUCLEOTIDE SEQUENCE [LARGE SCALE GENOMIC DNA]</scope>
    <source>
        <strain evidence="6 7">FWC 38</strain>
    </source>
</reference>
<evidence type="ECO:0000256" key="1">
    <source>
        <dbReference type="ARBA" id="ARBA00004370"/>
    </source>
</evidence>
<dbReference type="Gene3D" id="2.40.160.20">
    <property type="match status" value="1"/>
</dbReference>
<dbReference type="Proteomes" id="UP000228945">
    <property type="component" value="Chromosome"/>
</dbReference>
<organism evidence="6 7">
    <name type="scientific">Caulobacter mirabilis</name>
    <dbReference type="NCBI Taxonomy" id="69666"/>
    <lineage>
        <taxon>Bacteria</taxon>
        <taxon>Pseudomonadati</taxon>
        <taxon>Pseudomonadota</taxon>
        <taxon>Alphaproteobacteria</taxon>
        <taxon>Caulobacterales</taxon>
        <taxon>Caulobacteraceae</taxon>
        <taxon>Caulobacter</taxon>
    </lineage>
</organism>
<keyword evidence="7" id="KW-1185">Reference proteome</keyword>
<dbReference type="AlphaFoldDB" id="A0A2D2AZG7"/>
<gene>
    <name evidence="6" type="ORF">CSW64_13655</name>
</gene>
<evidence type="ECO:0000256" key="4">
    <source>
        <dbReference type="SAM" id="SignalP"/>
    </source>
</evidence>
<dbReference type="OrthoDB" id="9815357at2"/>
<evidence type="ECO:0000313" key="7">
    <source>
        <dbReference type="Proteomes" id="UP000228945"/>
    </source>
</evidence>
<feature type="chain" id="PRO_5013561533" description="Outer membrane protein beta-barrel domain-containing protein" evidence="4">
    <location>
        <begin position="23"/>
        <end position="282"/>
    </location>
</feature>
<proteinExistence type="predicted"/>
<evidence type="ECO:0000256" key="2">
    <source>
        <dbReference type="ARBA" id="ARBA00022729"/>
    </source>
</evidence>
<dbReference type="RefSeq" id="WP_099622632.1">
    <property type="nucleotide sequence ID" value="NZ_CP024201.1"/>
</dbReference>
<dbReference type="SUPFAM" id="SSF103515">
    <property type="entry name" value="Autotransporter"/>
    <property type="match status" value="1"/>
</dbReference>
<dbReference type="InterPro" id="IPR027385">
    <property type="entry name" value="Beta-barrel_OMP"/>
</dbReference>
<comment type="subcellular location">
    <subcellularLocation>
        <location evidence="1">Membrane</location>
    </subcellularLocation>
</comment>
<dbReference type="EMBL" id="CP024201">
    <property type="protein sequence ID" value="ATQ43381.1"/>
    <property type="molecule type" value="Genomic_DNA"/>
</dbReference>
<dbReference type="InterPro" id="IPR036709">
    <property type="entry name" value="Autotransporte_beta_dom_sf"/>
</dbReference>
<dbReference type="InterPro" id="IPR051692">
    <property type="entry name" value="OMP-like"/>
</dbReference>
<feature type="signal peptide" evidence="4">
    <location>
        <begin position="1"/>
        <end position="22"/>
    </location>
</feature>
<keyword evidence="3" id="KW-0472">Membrane</keyword>
<dbReference type="KEGG" id="cmb:CSW64_13655"/>
<dbReference type="PANTHER" id="PTHR34001">
    <property type="entry name" value="BLL7405 PROTEIN"/>
    <property type="match status" value="1"/>
</dbReference>
<dbReference type="PANTHER" id="PTHR34001:SF3">
    <property type="entry name" value="BLL7405 PROTEIN"/>
    <property type="match status" value="1"/>
</dbReference>
<keyword evidence="2 4" id="KW-0732">Signal</keyword>
<name>A0A2D2AZG7_9CAUL</name>
<dbReference type="GO" id="GO:0016020">
    <property type="term" value="C:membrane"/>
    <property type="evidence" value="ECO:0007669"/>
    <property type="project" value="UniProtKB-SubCell"/>
</dbReference>
<evidence type="ECO:0000313" key="6">
    <source>
        <dbReference type="EMBL" id="ATQ43381.1"/>
    </source>
</evidence>
<accession>A0A2D2AZG7</accession>
<evidence type="ECO:0000256" key="3">
    <source>
        <dbReference type="ARBA" id="ARBA00023136"/>
    </source>
</evidence>
<sequence length="282" mass="29992">MRTFDIAVMVGTILVIASPAAAQDWRGPYIGASIGGAMVDDDEDERVVFDTNLDGAFNDTVRNAAMVDAFGPTTANPGGFCGGRARSNNFASGCIDDDDVGGDFALRAGWDFQTGPWVYGVVVEAASVDIQDYATAFSITPAAYQFQRELNDGLFAARLRGGRTWGRALVYATGGVATAKVTDSFSTTNTANSFTPLTSEDDATGYQFGAGVETWLTDRLTLGVEYLYTNLDAGDGLTVRTGPGTAPATNPFLIVNPQGTDQRRMADELAFQSFRVTLSARF</sequence>